<accession>A0A2W4TQH4</accession>
<protein>
    <submittedName>
        <fullName evidence="1">Uncharacterized protein</fullName>
    </submittedName>
</protein>
<evidence type="ECO:0000313" key="1">
    <source>
        <dbReference type="EMBL" id="PZN84427.1"/>
    </source>
</evidence>
<name>A0A2W4TQH4_9GAMM</name>
<gene>
    <name evidence="1" type="ORF">DM484_02835</name>
</gene>
<reference evidence="1 2" key="1">
    <citation type="journal article" date="2018" name="Aquat. Microb. Ecol.">
        <title>Gammaproteobacterial methanotrophs dominate.</title>
        <authorList>
            <person name="Rissanen A.J."/>
            <person name="Saarenheimo J."/>
            <person name="Tiirola M."/>
            <person name="Peura S."/>
            <person name="Aalto S.L."/>
            <person name="Karvinen A."/>
            <person name="Nykanen H."/>
        </authorList>
    </citation>
    <scope>NUCLEOTIDE SEQUENCE [LARGE SCALE GENOMIC DNA]</scope>
    <source>
        <strain evidence="1">AMbin10</strain>
    </source>
</reference>
<dbReference type="Proteomes" id="UP000249396">
    <property type="component" value="Unassembled WGS sequence"/>
</dbReference>
<evidence type="ECO:0000313" key="2">
    <source>
        <dbReference type="Proteomes" id="UP000249396"/>
    </source>
</evidence>
<dbReference type="AlphaFoldDB" id="A0A2W4TQH4"/>
<dbReference type="EMBL" id="QJPH01000154">
    <property type="protein sequence ID" value="PZN84427.1"/>
    <property type="molecule type" value="Genomic_DNA"/>
</dbReference>
<comment type="caution">
    <text evidence="1">The sequence shown here is derived from an EMBL/GenBank/DDBJ whole genome shotgun (WGS) entry which is preliminary data.</text>
</comment>
<proteinExistence type="predicted"/>
<sequence length="338" mass="38515">MIETPLAILPLDCGSQEICDWFELYTLSSEYYAVSLHELARVWDKRKNSEDADFEGNTVEAQDFLEEIYQEIRDRMEQLGECYPFQFSDNDQELIFLNDGLNDGSNIYIFCLFISHTNNKVIFDKPSFYIINNRVRDLFQACATWAAAGLVEGHSYSFGFPRPDQSGFLEKLTIIYQRFGDGKVMDTPLPGVSKSPKDEEIDVISWHPRADSAPGTYYILGQVASGNNWLDKSIKGAIEAFHGNWLSPIPASTPISAMFIPFVIEPVKNENISDRLGVLTRRLGHIYHRLLIPALARKGLELGRNRKHLVIERIDDAVEISNWIEKVINDFRGSCVYS</sequence>
<organism evidence="1 2">
    <name type="scientific">Candidatus Methylumidiphilus alinenensis</name>
    <dbReference type="NCBI Taxonomy" id="2202197"/>
    <lineage>
        <taxon>Bacteria</taxon>
        <taxon>Pseudomonadati</taxon>
        <taxon>Pseudomonadota</taxon>
        <taxon>Gammaproteobacteria</taxon>
        <taxon>Methylococcales</taxon>
        <taxon>Candidatus Methylumidiphilus</taxon>
    </lineage>
</organism>